<evidence type="ECO:0000313" key="3">
    <source>
        <dbReference type="Proteomes" id="UP000373149"/>
    </source>
</evidence>
<sequence>MALGYPYTSITGDSEEGQVEVQIAVLDEYHLADEQAILRAVRESLAAQPSVTGIEARRIEITTTKLPED</sequence>
<evidence type="ECO:0000313" key="1">
    <source>
        <dbReference type="EMBL" id="MPY47170.1"/>
    </source>
</evidence>
<dbReference type="RefSeq" id="WP_152858029.1">
    <property type="nucleotide sequence ID" value="NZ_VMNX01000001.1"/>
</dbReference>
<evidence type="ECO:0000313" key="2">
    <source>
        <dbReference type="EMBL" id="MPY47309.1"/>
    </source>
</evidence>
<accession>A0A5N8WJ77</accession>
<dbReference type="EMBL" id="VMNX01000001">
    <property type="protein sequence ID" value="MPY47170.1"/>
    <property type="molecule type" value="Genomic_DNA"/>
</dbReference>
<dbReference type="AlphaFoldDB" id="A0A5N8WJ77"/>
<organism evidence="2 3">
    <name type="scientific">Streptomyces acidicola</name>
    <dbReference type="NCBI Taxonomy" id="2596892"/>
    <lineage>
        <taxon>Bacteria</taxon>
        <taxon>Bacillati</taxon>
        <taxon>Actinomycetota</taxon>
        <taxon>Actinomycetes</taxon>
        <taxon>Kitasatosporales</taxon>
        <taxon>Streptomycetaceae</taxon>
        <taxon>Streptomyces</taxon>
    </lineage>
</organism>
<reference evidence="2 3" key="1">
    <citation type="submission" date="2019-09" db="EMBL/GenBank/DDBJ databases">
        <authorList>
            <person name="Duangmal K."/>
            <person name="Teo W.F.A."/>
            <person name="Lipun K."/>
        </authorList>
    </citation>
    <scope>NUCLEOTIDE SEQUENCE [LARGE SCALE GENOMIC DNA]</scope>
    <source>
        <strain evidence="2 3">K1PN6</strain>
    </source>
</reference>
<comment type="caution">
    <text evidence="2">The sequence shown here is derived from an EMBL/GenBank/DDBJ whole genome shotgun (WGS) entry which is preliminary data.</text>
</comment>
<dbReference type="EMBL" id="VMNX01000001">
    <property type="protein sequence ID" value="MPY47309.1"/>
    <property type="molecule type" value="Genomic_DNA"/>
</dbReference>
<keyword evidence="3" id="KW-1185">Reference proteome</keyword>
<protein>
    <submittedName>
        <fullName evidence="2">Uncharacterized protein</fullName>
    </submittedName>
</protein>
<name>A0A5N8WJ77_9ACTN</name>
<gene>
    <name evidence="1" type="ORF">FPZ41_00655</name>
    <name evidence="2" type="ORF">FPZ41_01360</name>
</gene>
<proteinExistence type="predicted"/>
<dbReference type="Proteomes" id="UP000373149">
    <property type="component" value="Unassembled WGS sequence"/>
</dbReference>